<dbReference type="AlphaFoldDB" id="M2PAL1"/>
<dbReference type="BioCyc" id="ECAT999415-HMP:GTTI-198-MONOMER"/>
<comment type="caution">
    <text evidence="12">The sequence shown here is derived from an EMBL/GenBank/DDBJ whole genome shotgun (WGS) entry which is preliminary data.</text>
</comment>
<dbReference type="Gene3D" id="3.50.50.60">
    <property type="entry name" value="FAD/NAD(P)-binding domain"/>
    <property type="match status" value="1"/>
</dbReference>
<protein>
    <recommendedName>
        <fullName evidence="14">NADH:flavin oxidoreductase/NADH oxidase N-terminal domain-containing protein</fullName>
    </recommendedName>
</protein>
<dbReference type="InterPro" id="IPR013785">
    <property type="entry name" value="Aldolase_TIM"/>
</dbReference>
<dbReference type="InterPro" id="IPR023753">
    <property type="entry name" value="FAD/NAD-binding_dom"/>
</dbReference>
<evidence type="ECO:0000256" key="8">
    <source>
        <dbReference type="ARBA" id="ARBA00023004"/>
    </source>
</evidence>
<keyword evidence="9" id="KW-0411">Iron-sulfur</keyword>
<dbReference type="PRINTS" id="PR00368">
    <property type="entry name" value="FADPNR"/>
</dbReference>
<keyword evidence="7" id="KW-0560">Oxidoreductase</keyword>
<dbReference type="Proteomes" id="UP000011758">
    <property type="component" value="Unassembled WGS sequence"/>
</dbReference>
<feature type="domain" description="FAD/NAD(P)-binding" evidence="11">
    <location>
        <begin position="378"/>
        <end position="600"/>
    </location>
</feature>
<reference evidence="12 13" key="1">
    <citation type="submission" date="2013-02" db="EMBL/GenBank/DDBJ databases">
        <title>The Genome Sequence of Lactobacillus catenaformis F0143.</title>
        <authorList>
            <consortium name="The Broad Institute Genome Sequencing Platform"/>
            <person name="Earl A."/>
            <person name="Ward D."/>
            <person name="Feldgarden M."/>
            <person name="Gevers D."/>
            <person name="Izard J."/>
            <person name="Blanton J.M."/>
            <person name="Mathney J."/>
            <person name="Dewhirst F.E."/>
            <person name="Young S.K."/>
            <person name="Zeng Q."/>
            <person name="Gargeya S."/>
            <person name="Fitzgerald M."/>
            <person name="Haas B."/>
            <person name="Abouelleil A."/>
            <person name="Alvarado L."/>
            <person name="Arachchi H.M."/>
            <person name="Berlin A."/>
            <person name="Chapman S.B."/>
            <person name="Gearin G."/>
            <person name="Goldberg J."/>
            <person name="Griggs A."/>
            <person name="Gujja S."/>
            <person name="Hansen M."/>
            <person name="Heiman D."/>
            <person name="Howarth C."/>
            <person name="Larimer J."/>
            <person name="Lui A."/>
            <person name="MacDonald P.J.P."/>
            <person name="McCowen C."/>
            <person name="Montmayeur A."/>
            <person name="Murphy C."/>
            <person name="Neiman D."/>
            <person name="Pearson M."/>
            <person name="Priest M."/>
            <person name="Roberts A."/>
            <person name="Saif S."/>
            <person name="Shea T."/>
            <person name="Sisk P."/>
            <person name="Stolte C."/>
            <person name="Sykes S."/>
            <person name="Wortman J."/>
            <person name="Nusbaum C."/>
            <person name="Birren B."/>
        </authorList>
    </citation>
    <scope>NUCLEOTIDE SEQUENCE [LARGE SCALE GENOMIC DNA]</scope>
    <source>
        <strain evidence="12 13">OT 569</strain>
    </source>
</reference>
<dbReference type="InterPro" id="IPR051793">
    <property type="entry name" value="NADH:flavin_oxidoreductase"/>
</dbReference>
<sequence length="643" mass="71059">MTNTLFDKTQLGSMTLKNRIFMSPMGTTGEADGAYCIDGIHYFEERAKGGAGLIITGANVVSSKYEPRPCTELSDFHHVERLNMLIDRCHHYGAKVCVQLSPGLGRQQFTDPFTPPYSAGSVPSFWFKDLICKPFSVEDIQYLVGRIGYSASLAINAGADAVELHAYGGYLLDQFHSLQWNNRTDEYGGSLENRMRFTLECIEAIKKNTPKDFPILVKFTPVHRVEGFRTIDEGIEMAKILEKAGVTALHVDTGCYEEWYQAITTIYSKEGFKLDVQKTIKETVSIPVLGDGKLFNPDLAKKVIADNTLDYLGLAHEMLADPYWPKKMQSGHTEDIRPCIGCNECLLSGFSGKHYYCAVNPLCYAEKEYALPKEKIHKKVLVIGGGPAGMQAAITAKRRGFDVTLMEKENRLGGTLWAAGGPDFKADVIKLIKYMETQCYKLGVDIRLNTTATTKTIKGNYNKVILASGASPFIPHIKGIEHTILASDYLTHKVKAGKETVVIGAGLAGSESACDIAGKGNHVTLIEMLPDILLAANHCLNNDQHLRDMIKARNIDCIANATVTKITPKSVTYIKDNQTYTIPCDTVINAVGFKSNNELTGFLEENFSDVTITGDAIKPRKILDAVHEGYHAIRVMNDSLYDY</sequence>
<dbReference type="RefSeq" id="WP_004801200.1">
    <property type="nucleotide sequence ID" value="NZ_KB446646.1"/>
</dbReference>
<dbReference type="Pfam" id="PF07992">
    <property type="entry name" value="Pyr_redox_2"/>
    <property type="match status" value="1"/>
</dbReference>
<name>M2PAL1_9FIRM</name>
<gene>
    <name evidence="12" type="ORF">HMPREF9943_00189</name>
</gene>
<evidence type="ECO:0000256" key="3">
    <source>
        <dbReference type="ARBA" id="ARBA00011048"/>
    </source>
</evidence>
<dbReference type="InterPro" id="IPR036188">
    <property type="entry name" value="FAD/NAD-bd_sf"/>
</dbReference>
<evidence type="ECO:0000256" key="2">
    <source>
        <dbReference type="ARBA" id="ARBA00001966"/>
    </source>
</evidence>
<dbReference type="eggNOG" id="COG0446">
    <property type="taxonomic scope" value="Bacteria"/>
</dbReference>
<dbReference type="PATRIC" id="fig|999415.3.peg.189"/>
<feature type="domain" description="NADH:flavin oxidoreductase/NADH oxidase N-terminal" evidence="10">
    <location>
        <begin position="5"/>
        <end position="332"/>
    </location>
</feature>
<comment type="cofactor">
    <cofactor evidence="2">
        <name>[4Fe-4S] cluster</name>
        <dbReference type="ChEBI" id="CHEBI:49883"/>
    </cofactor>
</comment>
<dbReference type="CDD" id="cd02803">
    <property type="entry name" value="OYE_like_FMN_family"/>
    <property type="match status" value="1"/>
</dbReference>
<dbReference type="OrthoDB" id="9772736at2"/>
<evidence type="ECO:0000256" key="9">
    <source>
        <dbReference type="ARBA" id="ARBA00023014"/>
    </source>
</evidence>
<dbReference type="SUPFAM" id="SSF51905">
    <property type="entry name" value="FAD/NAD(P)-binding domain"/>
    <property type="match status" value="1"/>
</dbReference>
<accession>M2PAL1</accession>
<evidence type="ECO:0000313" key="12">
    <source>
        <dbReference type="EMBL" id="EMD17402.1"/>
    </source>
</evidence>
<dbReference type="Gene3D" id="3.20.20.70">
    <property type="entry name" value="Aldolase class I"/>
    <property type="match status" value="1"/>
</dbReference>
<dbReference type="Pfam" id="PF00724">
    <property type="entry name" value="Oxidored_FMN"/>
    <property type="match status" value="1"/>
</dbReference>
<evidence type="ECO:0000256" key="5">
    <source>
        <dbReference type="ARBA" id="ARBA00022643"/>
    </source>
</evidence>
<dbReference type="GO" id="GO:0016491">
    <property type="term" value="F:oxidoreductase activity"/>
    <property type="evidence" value="ECO:0007669"/>
    <property type="project" value="UniProtKB-KW"/>
</dbReference>
<dbReference type="Gene3D" id="3.40.50.720">
    <property type="entry name" value="NAD(P)-binding Rossmann-like Domain"/>
    <property type="match status" value="1"/>
</dbReference>
<evidence type="ECO:0000259" key="11">
    <source>
        <dbReference type="Pfam" id="PF07992"/>
    </source>
</evidence>
<dbReference type="GO" id="GO:0051536">
    <property type="term" value="F:iron-sulfur cluster binding"/>
    <property type="evidence" value="ECO:0007669"/>
    <property type="project" value="UniProtKB-KW"/>
</dbReference>
<dbReference type="STRING" id="999415.HMPREF9943_00189"/>
<dbReference type="GO" id="GO:0010181">
    <property type="term" value="F:FMN binding"/>
    <property type="evidence" value="ECO:0007669"/>
    <property type="project" value="InterPro"/>
</dbReference>
<comment type="cofactor">
    <cofactor evidence="1">
        <name>FMN</name>
        <dbReference type="ChEBI" id="CHEBI:58210"/>
    </cofactor>
</comment>
<dbReference type="PANTHER" id="PTHR42917">
    <property type="entry name" value="2,4-DIENOYL-COA REDUCTASE"/>
    <property type="match status" value="1"/>
</dbReference>
<evidence type="ECO:0000256" key="1">
    <source>
        <dbReference type="ARBA" id="ARBA00001917"/>
    </source>
</evidence>
<dbReference type="PANTHER" id="PTHR42917:SF2">
    <property type="entry name" value="2,4-DIENOYL-COA REDUCTASE [(2E)-ENOYL-COA-PRODUCING]"/>
    <property type="match status" value="1"/>
</dbReference>
<dbReference type="PRINTS" id="PR00469">
    <property type="entry name" value="PNDRDTASEII"/>
</dbReference>
<evidence type="ECO:0000256" key="4">
    <source>
        <dbReference type="ARBA" id="ARBA00022630"/>
    </source>
</evidence>
<comment type="similarity">
    <text evidence="3">In the N-terminal section; belongs to the NADH:flavin oxidoreductase/NADH oxidase family.</text>
</comment>
<dbReference type="InterPro" id="IPR001155">
    <property type="entry name" value="OxRdtase_FMN_N"/>
</dbReference>
<evidence type="ECO:0000256" key="6">
    <source>
        <dbReference type="ARBA" id="ARBA00022723"/>
    </source>
</evidence>
<evidence type="ECO:0000313" key="13">
    <source>
        <dbReference type="Proteomes" id="UP000011758"/>
    </source>
</evidence>
<organism evidence="12 13">
    <name type="scientific">Eggerthia catenaformis OT 569 = DSM 20559</name>
    <dbReference type="NCBI Taxonomy" id="999415"/>
    <lineage>
        <taxon>Bacteria</taxon>
        <taxon>Bacillati</taxon>
        <taxon>Bacillota</taxon>
        <taxon>Erysipelotrichia</taxon>
        <taxon>Erysipelotrichales</taxon>
        <taxon>Coprobacillaceae</taxon>
        <taxon>Eggerthia</taxon>
    </lineage>
</organism>
<keyword evidence="5" id="KW-0288">FMN</keyword>
<keyword evidence="6" id="KW-0479">Metal-binding</keyword>
<dbReference type="eggNOG" id="COG1902">
    <property type="taxonomic scope" value="Bacteria"/>
</dbReference>
<keyword evidence="8" id="KW-0408">Iron</keyword>
<dbReference type="SUPFAM" id="SSF51395">
    <property type="entry name" value="FMN-linked oxidoreductases"/>
    <property type="match status" value="1"/>
</dbReference>
<evidence type="ECO:0000256" key="7">
    <source>
        <dbReference type="ARBA" id="ARBA00023002"/>
    </source>
</evidence>
<evidence type="ECO:0000259" key="10">
    <source>
        <dbReference type="Pfam" id="PF00724"/>
    </source>
</evidence>
<dbReference type="EMBL" id="AGEJ01000005">
    <property type="protein sequence ID" value="EMD17402.1"/>
    <property type="molecule type" value="Genomic_DNA"/>
</dbReference>
<keyword evidence="4" id="KW-0285">Flavoprotein</keyword>
<proteinExistence type="inferred from homology"/>
<evidence type="ECO:0008006" key="14">
    <source>
        <dbReference type="Google" id="ProtNLM"/>
    </source>
</evidence>
<keyword evidence="13" id="KW-1185">Reference proteome</keyword>
<dbReference type="GO" id="GO:0046872">
    <property type="term" value="F:metal ion binding"/>
    <property type="evidence" value="ECO:0007669"/>
    <property type="project" value="UniProtKB-KW"/>
</dbReference>